<dbReference type="AlphaFoldDB" id="A0AAP7A2K5"/>
<dbReference type="EMBL" id="JABFOR010000017">
    <property type="protein sequence ID" value="NOJ71713.1"/>
    <property type="molecule type" value="Genomic_DNA"/>
</dbReference>
<gene>
    <name evidence="1" type="ORF">HMI46_14245</name>
</gene>
<sequence>MNILHENRDIMLMKVSLMPFVGQTIVASNEFTYIADDQLTAISLAVTAAPGNKATVISQYPVWPNITKYSNDTSGFATPEYIWDSTTTDNQVRAFAAFSGGGGSGESSVTLDVSLTVFADNAHVARLDVYDLSGQNPAFITTLTPPVLTDGSMDANTGLVEILPYNWQNIRIYNIRSNPLPAGGLYAILASFTVTNYLGPNPPVTPGNPAGLMFYANITYYS</sequence>
<dbReference type="Proteomes" id="UP000552038">
    <property type="component" value="Unassembled WGS sequence"/>
</dbReference>
<evidence type="ECO:0000313" key="2">
    <source>
        <dbReference type="Proteomes" id="UP000552038"/>
    </source>
</evidence>
<reference evidence="1 2" key="1">
    <citation type="submission" date="2020-05" db="EMBL/GenBank/DDBJ databases">
        <title>Whole genome sequencing and identification of novel metabolites from Paenibacillus alvei strain JR949.</title>
        <authorList>
            <person name="Rajendhran J."/>
            <person name="Sree Pranav P."/>
            <person name="Mahalakshmi B."/>
            <person name="Karthikeyan R."/>
        </authorList>
    </citation>
    <scope>NUCLEOTIDE SEQUENCE [LARGE SCALE GENOMIC DNA]</scope>
    <source>
        <strain evidence="1 2">JR949</strain>
    </source>
</reference>
<organism evidence="1 2">
    <name type="scientific">Paenibacillus alvei</name>
    <name type="common">Bacillus alvei</name>
    <dbReference type="NCBI Taxonomy" id="44250"/>
    <lineage>
        <taxon>Bacteria</taxon>
        <taxon>Bacillati</taxon>
        <taxon>Bacillota</taxon>
        <taxon>Bacilli</taxon>
        <taxon>Bacillales</taxon>
        <taxon>Paenibacillaceae</taxon>
        <taxon>Paenibacillus</taxon>
    </lineage>
</organism>
<accession>A0AAP7A2K5</accession>
<protein>
    <submittedName>
        <fullName evidence="1">Uncharacterized protein</fullName>
    </submittedName>
</protein>
<name>A0AAP7A2K5_PAEAL</name>
<evidence type="ECO:0000313" key="1">
    <source>
        <dbReference type="EMBL" id="NOJ71713.1"/>
    </source>
</evidence>
<proteinExistence type="predicted"/>
<comment type="caution">
    <text evidence="1">The sequence shown here is derived from an EMBL/GenBank/DDBJ whole genome shotgun (WGS) entry which is preliminary data.</text>
</comment>